<proteinExistence type="predicted"/>
<comment type="caution">
    <text evidence="1">The sequence shown here is derived from an EMBL/GenBank/DDBJ whole genome shotgun (WGS) entry which is preliminary data.</text>
</comment>
<evidence type="ECO:0000313" key="1">
    <source>
        <dbReference type="EMBL" id="GAN35636.1"/>
    </source>
</evidence>
<name>A0A0C9PKZ6_LACPA</name>
<gene>
    <name evidence="1" type="ORF">LC0644_0225</name>
</gene>
<dbReference type="Proteomes" id="UP000032552">
    <property type="component" value="Unassembled WGS sequence"/>
</dbReference>
<evidence type="ECO:0000313" key="2">
    <source>
        <dbReference type="Proteomes" id="UP000032552"/>
    </source>
</evidence>
<protein>
    <submittedName>
        <fullName evidence="1">Uncharacterized protein</fullName>
    </submittedName>
</protein>
<organism evidence="1 2">
    <name type="scientific">Lacticaseibacillus paracasei NRIC 0644</name>
    <dbReference type="NCBI Taxonomy" id="1435038"/>
    <lineage>
        <taxon>Bacteria</taxon>
        <taxon>Bacillati</taxon>
        <taxon>Bacillota</taxon>
        <taxon>Bacilli</taxon>
        <taxon>Lactobacillales</taxon>
        <taxon>Lactobacillaceae</taxon>
        <taxon>Lacticaseibacillus</taxon>
    </lineage>
</organism>
<accession>A0A0C9PKZ6</accession>
<sequence>MNILKKHDILNKKRQFLTKELGQEKLEKVIAAVEKLIETENITLTQLTDVIQYLHTDSGFLLPTQKA</sequence>
<reference evidence="2" key="1">
    <citation type="submission" date="2014-05" db="EMBL/GenBank/DDBJ databases">
        <title>Whole genome sequencing of Lactobacillus casei NRIC0644.</title>
        <authorList>
            <person name="Atarashi H."/>
            <person name="Yoshida Y."/>
            <person name="Fujimura S."/>
            <person name="Tanaka N."/>
            <person name="Shiwa Y."/>
            <person name="Yoshikawa H."/>
            <person name="Okada S."/>
            <person name="Nakagawa J."/>
        </authorList>
    </citation>
    <scope>NUCLEOTIDE SEQUENCE [LARGE SCALE GENOMIC DNA]</scope>
    <source>
        <strain evidence="2">NRIC0644</strain>
    </source>
</reference>
<dbReference type="EMBL" id="BAYM01000009">
    <property type="protein sequence ID" value="GAN35636.1"/>
    <property type="molecule type" value="Genomic_DNA"/>
</dbReference>
<dbReference type="AlphaFoldDB" id="A0A0C9PKZ6"/>